<accession>A0A1R3IXG6</accession>
<name>A0A1R3IXG6_COCAP</name>
<protein>
    <submittedName>
        <fullName evidence="1">Uncharacterized protein</fullName>
    </submittedName>
</protein>
<dbReference type="Gramene" id="OMO87279">
    <property type="protein sequence ID" value="OMO87279"/>
    <property type="gene ID" value="CCACVL1_09144"/>
</dbReference>
<sequence length="34" mass="3950">MKRMQVMKNLPSAVLFVAALLPERVVRFYKVEGK</sequence>
<reference evidence="1 2" key="1">
    <citation type="submission" date="2013-09" db="EMBL/GenBank/DDBJ databases">
        <title>Corchorus capsularis genome sequencing.</title>
        <authorList>
            <person name="Alam M."/>
            <person name="Haque M.S."/>
            <person name="Islam M.S."/>
            <person name="Emdad E.M."/>
            <person name="Islam M.M."/>
            <person name="Ahmed B."/>
            <person name="Halim A."/>
            <person name="Hossen Q.M.M."/>
            <person name="Hossain M.Z."/>
            <person name="Ahmed R."/>
            <person name="Khan M.M."/>
            <person name="Islam R."/>
            <person name="Rashid M.M."/>
            <person name="Khan S.A."/>
            <person name="Rahman M.S."/>
            <person name="Alam M."/>
        </authorList>
    </citation>
    <scope>NUCLEOTIDE SEQUENCE [LARGE SCALE GENOMIC DNA]</scope>
    <source>
        <strain evidence="2">cv. CVL-1</strain>
        <tissue evidence="1">Whole seedling</tissue>
    </source>
</reference>
<dbReference type="AlphaFoldDB" id="A0A1R3IXG6"/>
<evidence type="ECO:0000313" key="2">
    <source>
        <dbReference type="Proteomes" id="UP000188268"/>
    </source>
</evidence>
<dbReference type="Proteomes" id="UP000188268">
    <property type="component" value="Unassembled WGS sequence"/>
</dbReference>
<gene>
    <name evidence="1" type="ORF">CCACVL1_09144</name>
</gene>
<organism evidence="1 2">
    <name type="scientific">Corchorus capsularis</name>
    <name type="common">Jute</name>
    <dbReference type="NCBI Taxonomy" id="210143"/>
    <lineage>
        <taxon>Eukaryota</taxon>
        <taxon>Viridiplantae</taxon>
        <taxon>Streptophyta</taxon>
        <taxon>Embryophyta</taxon>
        <taxon>Tracheophyta</taxon>
        <taxon>Spermatophyta</taxon>
        <taxon>Magnoliopsida</taxon>
        <taxon>eudicotyledons</taxon>
        <taxon>Gunneridae</taxon>
        <taxon>Pentapetalae</taxon>
        <taxon>rosids</taxon>
        <taxon>malvids</taxon>
        <taxon>Malvales</taxon>
        <taxon>Malvaceae</taxon>
        <taxon>Grewioideae</taxon>
        <taxon>Apeibeae</taxon>
        <taxon>Corchorus</taxon>
    </lineage>
</organism>
<proteinExistence type="predicted"/>
<keyword evidence="2" id="KW-1185">Reference proteome</keyword>
<comment type="caution">
    <text evidence="1">The sequence shown here is derived from an EMBL/GenBank/DDBJ whole genome shotgun (WGS) entry which is preliminary data.</text>
</comment>
<dbReference type="EMBL" id="AWWV01009236">
    <property type="protein sequence ID" value="OMO87279.1"/>
    <property type="molecule type" value="Genomic_DNA"/>
</dbReference>
<evidence type="ECO:0000313" key="1">
    <source>
        <dbReference type="EMBL" id="OMO87279.1"/>
    </source>
</evidence>